<evidence type="ECO:0000313" key="3">
    <source>
        <dbReference type="Proteomes" id="UP001596201"/>
    </source>
</evidence>
<evidence type="ECO:0008006" key="4">
    <source>
        <dbReference type="Google" id="ProtNLM"/>
    </source>
</evidence>
<dbReference type="RefSeq" id="WP_227229496.1">
    <property type="nucleotide sequence ID" value="NZ_JAJCVJ010000002.1"/>
</dbReference>
<accession>A0ABD5RB57</accession>
<feature type="region of interest" description="Disordered" evidence="1">
    <location>
        <begin position="559"/>
        <end position="590"/>
    </location>
</feature>
<protein>
    <recommendedName>
        <fullName evidence="4">PLD phosphodiesterase domain-containing protein</fullName>
    </recommendedName>
</protein>
<dbReference type="CDD" id="cd09117">
    <property type="entry name" value="PLDc_Bfil_DEXD_like"/>
    <property type="match status" value="1"/>
</dbReference>
<evidence type="ECO:0000256" key="1">
    <source>
        <dbReference type="SAM" id="MobiDB-lite"/>
    </source>
</evidence>
<gene>
    <name evidence="2" type="ORF">ACFPJ5_09805</name>
</gene>
<comment type="caution">
    <text evidence="2">The sequence shown here is derived from an EMBL/GenBank/DDBJ whole genome shotgun (WGS) entry which is preliminary data.</text>
</comment>
<dbReference type="EMBL" id="JBHSKX010000002">
    <property type="protein sequence ID" value="MFC5367235.1"/>
    <property type="molecule type" value="Genomic_DNA"/>
</dbReference>
<evidence type="ECO:0000313" key="2">
    <source>
        <dbReference type="EMBL" id="MFC5367235.1"/>
    </source>
</evidence>
<reference evidence="2 3" key="1">
    <citation type="journal article" date="2019" name="Int. J. Syst. Evol. Microbiol.">
        <title>The Global Catalogue of Microorganisms (GCM) 10K type strain sequencing project: providing services to taxonomists for standard genome sequencing and annotation.</title>
        <authorList>
            <consortium name="The Broad Institute Genomics Platform"/>
            <consortium name="The Broad Institute Genome Sequencing Center for Infectious Disease"/>
            <person name="Wu L."/>
            <person name="Ma J."/>
        </authorList>
    </citation>
    <scope>NUCLEOTIDE SEQUENCE [LARGE SCALE GENOMIC DNA]</scope>
    <source>
        <strain evidence="2 3">CGMCC 1.12237</strain>
    </source>
</reference>
<keyword evidence="3" id="KW-1185">Reference proteome</keyword>
<name>A0ABD5RB57_9EURY</name>
<proteinExistence type="predicted"/>
<organism evidence="2 3">
    <name type="scientific">Salinirubrum litoreum</name>
    <dbReference type="NCBI Taxonomy" id="1126234"/>
    <lineage>
        <taxon>Archaea</taxon>
        <taxon>Methanobacteriati</taxon>
        <taxon>Methanobacteriota</taxon>
        <taxon>Stenosarchaea group</taxon>
        <taxon>Halobacteria</taxon>
        <taxon>Halobacteriales</taxon>
        <taxon>Haloferacaceae</taxon>
        <taxon>Salinirubrum</taxon>
    </lineage>
</organism>
<dbReference type="Gene3D" id="3.30.870.10">
    <property type="entry name" value="Endonuclease Chain A"/>
    <property type="match status" value="1"/>
</dbReference>
<sequence>MSLLEWLASDQRVMEGALLTTFPFSPGFFERSALPALRSKRRNIRTAVLMDERQYEDSIAPDEPTETLGQTAGTALGQAYHVSPIRPPTNRTFHPKVHLLTGQNRVQVMVGSGNLTHPGLTTNQEIATQFTLPADPDGDETGSESAATRAMQARLYCDLEEYLHTLLNSEFGRTVDSATRQTIDHTLGAAAWVHDIDTTQLTSTADATRLFHSLSQPILEQAIAAIEDRGEQLQSVDIIAPFYGTSMRVPEYFMSKEIETTLWLQRDRSQLDSDAFATWLQRDGTAALEYDSHRYVHGKLLVFRTEKATYCLSGSPNASQAALLSSAKNGGNIETALFRRKPRLDGFAYLLEANPFEKAIPTTAEDFEPADLNGLFESREPTPTEKAGPVVSLSNVSYHRYGSFDGGTVKLRGDVSPELKSALESGEGTLQIGARQDAPTDTYGLSPIDLEWNQTEGIESQSSDQRLAFEYSSRHVEQEANGPFRLGGVARLVIDGTTSNPRWLQVYTPDSNTATAEELTESGTTAVPEQVFGLYLSEGEDQETIRDSMSALLQALNNRSDADTPAEPSGLREESDSGPRGGLRLTAWNTGSSHDPNDLLVTYLENWQEELRTYVRQTSQSEPCATAVSHRLRAINSVSLQLLILDSAVPDPTVPTQDVVNCLHDVYTDRSEGRVQSLLEQYLYNLKLGKSPSEVPEEIFKEIQSNLLPNLLFAAIVMDAHLADDVDQYHKQYGWAFEQLINECCPVGYPSARLFSSEDLTRLTTQITDATTSLIETIENSARLRRHANSRYLSESRLREAVVEILARSILYAGPEAIREVRDAGESTNTIEHIFDNRAEFLPPGKRRAVESVL</sequence>
<dbReference type="Proteomes" id="UP001596201">
    <property type="component" value="Unassembled WGS sequence"/>
</dbReference>
<dbReference type="AlphaFoldDB" id="A0ABD5RB57"/>